<evidence type="ECO:0000313" key="2">
    <source>
        <dbReference type="EMBL" id="RUT36302.1"/>
    </source>
</evidence>
<feature type="chain" id="PRO_5018793623" evidence="1">
    <location>
        <begin position="25"/>
        <end position="186"/>
    </location>
</feature>
<protein>
    <submittedName>
        <fullName evidence="2">Uncharacterized protein</fullName>
    </submittedName>
</protein>
<dbReference type="AlphaFoldDB" id="A0A3S1E299"/>
<dbReference type="Proteomes" id="UP000272464">
    <property type="component" value="Unassembled WGS sequence"/>
</dbReference>
<gene>
    <name evidence="2" type="ORF">EJP77_04750</name>
</gene>
<organism evidence="2 3">
    <name type="scientific">Paenibacillus zeisoli</name>
    <dbReference type="NCBI Taxonomy" id="2496267"/>
    <lineage>
        <taxon>Bacteria</taxon>
        <taxon>Bacillati</taxon>
        <taxon>Bacillota</taxon>
        <taxon>Bacilli</taxon>
        <taxon>Bacillales</taxon>
        <taxon>Paenibacillaceae</taxon>
        <taxon>Paenibacillus</taxon>
    </lineage>
</organism>
<sequence>MKKRLFLLATIVSLLFTFSSVSIAKEKTPKDILKSKYPNEVVTLLKTDDINFDKKKESFLLTETGNFYLINSKGSIVLIDTGLNSDYFDELQLKIFAVTKNEKHIAVIGTYLPSNTQAFVYRLKNGTLTKVLDVMGDVDVQIDAKGRIHQLWKNFKPGGGWDLARGTFSWSVKSNKYIGTGHYVLK</sequence>
<feature type="signal peptide" evidence="1">
    <location>
        <begin position="1"/>
        <end position="24"/>
    </location>
</feature>
<accession>A0A3S1E299</accession>
<proteinExistence type="predicted"/>
<comment type="caution">
    <text evidence="2">The sequence shown here is derived from an EMBL/GenBank/DDBJ whole genome shotgun (WGS) entry which is preliminary data.</text>
</comment>
<dbReference type="OrthoDB" id="2888041at2"/>
<dbReference type="EMBL" id="RZNX01000001">
    <property type="protein sequence ID" value="RUT36302.1"/>
    <property type="molecule type" value="Genomic_DNA"/>
</dbReference>
<dbReference type="RefSeq" id="WP_127197995.1">
    <property type="nucleotide sequence ID" value="NZ_RZNX01000001.1"/>
</dbReference>
<keyword evidence="1" id="KW-0732">Signal</keyword>
<evidence type="ECO:0000256" key="1">
    <source>
        <dbReference type="SAM" id="SignalP"/>
    </source>
</evidence>
<reference evidence="2 3" key="1">
    <citation type="submission" date="2018-12" db="EMBL/GenBank/DDBJ databases">
        <authorList>
            <person name="Sun L."/>
            <person name="Chen Z."/>
        </authorList>
    </citation>
    <scope>NUCLEOTIDE SEQUENCE [LARGE SCALE GENOMIC DNA]</scope>
    <source>
        <strain evidence="2 3">3-5-3</strain>
    </source>
</reference>
<evidence type="ECO:0000313" key="3">
    <source>
        <dbReference type="Proteomes" id="UP000272464"/>
    </source>
</evidence>
<keyword evidence="3" id="KW-1185">Reference proteome</keyword>
<name>A0A3S1E299_9BACL</name>